<feature type="region of interest" description="Disordered" evidence="1">
    <location>
        <begin position="1"/>
        <end position="29"/>
    </location>
</feature>
<proteinExistence type="predicted"/>
<protein>
    <submittedName>
        <fullName evidence="2">Uncharacterized protein</fullName>
    </submittedName>
</protein>
<evidence type="ECO:0000313" key="3">
    <source>
        <dbReference type="Proteomes" id="UP000594638"/>
    </source>
</evidence>
<name>A0A8S0QHQ8_OLEEU</name>
<evidence type="ECO:0000313" key="2">
    <source>
        <dbReference type="EMBL" id="CAA2966630.1"/>
    </source>
</evidence>
<dbReference type="AlphaFoldDB" id="A0A8S0QHQ8"/>
<evidence type="ECO:0000256" key="1">
    <source>
        <dbReference type="SAM" id="MobiDB-lite"/>
    </source>
</evidence>
<reference evidence="2 3" key="1">
    <citation type="submission" date="2019-12" db="EMBL/GenBank/DDBJ databases">
        <authorList>
            <person name="Alioto T."/>
            <person name="Alioto T."/>
            <person name="Gomez Garrido J."/>
        </authorList>
    </citation>
    <scope>NUCLEOTIDE SEQUENCE [LARGE SCALE GENOMIC DNA]</scope>
</reference>
<sequence length="56" mass="6430">MGVSHLVYGAKASLGAPNERERERERERDQGEEIANLYLCKNIILFNAYTLYKGEI</sequence>
<dbReference type="Gramene" id="OE9A112798T1">
    <property type="protein sequence ID" value="OE9A112798C1"/>
    <property type="gene ID" value="OE9A112798"/>
</dbReference>
<organism evidence="2 3">
    <name type="scientific">Olea europaea subsp. europaea</name>
    <dbReference type="NCBI Taxonomy" id="158383"/>
    <lineage>
        <taxon>Eukaryota</taxon>
        <taxon>Viridiplantae</taxon>
        <taxon>Streptophyta</taxon>
        <taxon>Embryophyta</taxon>
        <taxon>Tracheophyta</taxon>
        <taxon>Spermatophyta</taxon>
        <taxon>Magnoliopsida</taxon>
        <taxon>eudicotyledons</taxon>
        <taxon>Gunneridae</taxon>
        <taxon>Pentapetalae</taxon>
        <taxon>asterids</taxon>
        <taxon>lamiids</taxon>
        <taxon>Lamiales</taxon>
        <taxon>Oleaceae</taxon>
        <taxon>Oleeae</taxon>
        <taxon>Olea</taxon>
    </lineage>
</organism>
<keyword evidence="3" id="KW-1185">Reference proteome</keyword>
<gene>
    <name evidence="2" type="ORF">OLEA9_A112798</name>
</gene>
<dbReference type="Proteomes" id="UP000594638">
    <property type="component" value="Unassembled WGS sequence"/>
</dbReference>
<feature type="compositionally biased region" description="Basic and acidic residues" evidence="1">
    <location>
        <begin position="18"/>
        <end position="29"/>
    </location>
</feature>
<dbReference type="EMBL" id="CACTIH010001864">
    <property type="protein sequence ID" value="CAA2966630.1"/>
    <property type="molecule type" value="Genomic_DNA"/>
</dbReference>
<comment type="caution">
    <text evidence="2">The sequence shown here is derived from an EMBL/GenBank/DDBJ whole genome shotgun (WGS) entry which is preliminary data.</text>
</comment>
<accession>A0A8S0QHQ8</accession>